<keyword evidence="7" id="KW-1185">Reference proteome</keyword>
<dbReference type="GO" id="GO:0005886">
    <property type="term" value="C:plasma membrane"/>
    <property type="evidence" value="ECO:0007669"/>
    <property type="project" value="TreeGrafter"/>
</dbReference>
<feature type="domain" description="AMP-dependent synthetase/ligase" evidence="5">
    <location>
        <begin position="89"/>
        <end position="500"/>
    </location>
</feature>
<reference evidence="7" key="1">
    <citation type="journal article" date="2016" name="Nat. Commun.">
        <title>Genome analysis of three Pneumocystis species reveals adaptation mechanisms to life exclusively in mammalian hosts.</title>
        <authorList>
            <person name="Ma L."/>
            <person name="Chen Z."/>
            <person name="Huang D.W."/>
            <person name="Kutty G."/>
            <person name="Ishihara M."/>
            <person name="Wang H."/>
            <person name="Abouelleil A."/>
            <person name="Bishop L."/>
            <person name="Davey E."/>
            <person name="Deng R."/>
            <person name="Deng X."/>
            <person name="Fan L."/>
            <person name="Fantoni G."/>
            <person name="Fitzgerald M."/>
            <person name="Gogineni E."/>
            <person name="Goldberg J.M."/>
            <person name="Handley G."/>
            <person name="Hu X."/>
            <person name="Huber C."/>
            <person name="Jiao X."/>
            <person name="Jones K."/>
            <person name="Levin J.Z."/>
            <person name="Liu Y."/>
            <person name="Macdonald P."/>
            <person name="Melnikov A."/>
            <person name="Raley C."/>
            <person name="Sassi M."/>
            <person name="Sherman B.T."/>
            <person name="Song X."/>
            <person name="Sykes S."/>
            <person name="Tran B."/>
            <person name="Walsh L."/>
            <person name="Xia Y."/>
            <person name="Yang J."/>
            <person name="Young S."/>
            <person name="Zeng Q."/>
            <person name="Zheng X."/>
            <person name="Stephens R."/>
            <person name="Nusbaum C."/>
            <person name="Birren B.W."/>
            <person name="Azadi P."/>
            <person name="Lempicki R.A."/>
            <person name="Cuomo C.A."/>
            <person name="Kovacs J.A."/>
        </authorList>
    </citation>
    <scope>NUCLEOTIDE SEQUENCE [LARGE SCALE GENOMIC DNA]</scope>
    <source>
        <strain evidence="7">RU7</strain>
    </source>
</reference>
<dbReference type="GO" id="GO:0035336">
    <property type="term" value="P:long-chain fatty-acyl-CoA metabolic process"/>
    <property type="evidence" value="ECO:0007669"/>
    <property type="project" value="TreeGrafter"/>
</dbReference>
<dbReference type="OrthoDB" id="1700726at2759"/>
<evidence type="ECO:0000256" key="3">
    <source>
        <dbReference type="ARBA" id="ARBA00022741"/>
    </source>
</evidence>
<evidence type="ECO:0000256" key="4">
    <source>
        <dbReference type="ARBA" id="ARBA00022840"/>
    </source>
</evidence>
<evidence type="ECO:0000259" key="5">
    <source>
        <dbReference type="Pfam" id="PF00501"/>
    </source>
</evidence>
<dbReference type="VEuPathDB" id="FungiDB:T551_01943"/>
<dbReference type="GO" id="GO:0004467">
    <property type="term" value="F:long-chain fatty acid-CoA ligase activity"/>
    <property type="evidence" value="ECO:0007669"/>
    <property type="project" value="TreeGrafter"/>
</dbReference>
<dbReference type="SUPFAM" id="SSF56801">
    <property type="entry name" value="Acetyl-CoA synthetase-like"/>
    <property type="match status" value="1"/>
</dbReference>
<dbReference type="Gene3D" id="3.40.50.12780">
    <property type="entry name" value="N-terminal domain of ligase-like"/>
    <property type="match status" value="1"/>
</dbReference>
<protein>
    <recommendedName>
        <fullName evidence="5">AMP-dependent synthetase/ligase domain-containing protein</fullName>
    </recommendedName>
</protein>
<dbReference type="Pfam" id="PF00501">
    <property type="entry name" value="AMP-binding"/>
    <property type="match status" value="1"/>
</dbReference>
<dbReference type="InterPro" id="IPR000873">
    <property type="entry name" value="AMP-dep_synth/lig_dom"/>
</dbReference>
<evidence type="ECO:0000256" key="1">
    <source>
        <dbReference type="ARBA" id="ARBA00006432"/>
    </source>
</evidence>
<comment type="similarity">
    <text evidence="1">Belongs to the ATP-dependent AMP-binding enzyme family.</text>
</comment>
<dbReference type="RefSeq" id="XP_018229560.1">
    <property type="nucleotide sequence ID" value="XM_018374206.1"/>
</dbReference>
<name>A0A0W4ZNQ1_PNEJ7</name>
<dbReference type="GO" id="GO:0005783">
    <property type="term" value="C:endoplasmic reticulum"/>
    <property type="evidence" value="ECO:0007669"/>
    <property type="project" value="TreeGrafter"/>
</dbReference>
<evidence type="ECO:0000313" key="7">
    <source>
        <dbReference type="Proteomes" id="UP000053447"/>
    </source>
</evidence>
<dbReference type="InterPro" id="IPR042099">
    <property type="entry name" value="ANL_N_sf"/>
</dbReference>
<evidence type="ECO:0000313" key="6">
    <source>
        <dbReference type="EMBL" id="KTW29999.1"/>
    </source>
</evidence>
<dbReference type="GO" id="GO:0005811">
    <property type="term" value="C:lipid droplet"/>
    <property type="evidence" value="ECO:0007669"/>
    <property type="project" value="TreeGrafter"/>
</dbReference>
<dbReference type="eggNOG" id="KOG1180">
    <property type="taxonomic scope" value="Eukaryota"/>
</dbReference>
<dbReference type="STRING" id="1408657.A0A0W4ZNQ1"/>
<sequence length="679" mass="76786">MKKVFSKEYSTETVQGESRIRRSVLSMNNLIIKPSDKINTVYDILKKASEDYGTKRALGTRKVIKLHVEEKVFIRIVDGKEEKEMKDWTYYELSDYEYINFKELDRKAHVMGSGLRALGLGKNDRMAMYAATSAEWLIMAFSCITQSLTIVAAYDTLRSGLVPSFIETGVKGIFCDAKLLSNFVNSLESIITLKVIIYYGEPDNEIINHIKKDFSYITLVSYEEIEYLGKENPVDPVFPSPNDFLCIMYTSGSTNSPKGVIITHANVVASVSGITSGFGPYLTQDDTVLSYLPLAHIYEFVFEMFCVYHGITIGYGTVKTLSDLNCRNCKGDIQTFKPSVMTGVPTVWENVRKGIVQKLNSVSKLRRSLFWFSYKIKSCLLLHRFLGTKIFDILVFKHIRAAMGGRIRVIFNGGASISLDTQKFLSTVLCPMYTGYGLTETSATCTIMTPEQFCLGTVGSISPNVEVKLVDVPDAGYFTNSSPQQGEIWIRGGPVSQGYYNRDQENKEAYADGGWFKTGDIGEWTENGLLRIIDRKKNLVKTQNGEYIALEKLESVYRSCDIISNICVYADPEHVRPVAIVVPSELPLRRYLESKQILFEDGTLYELCQNKEVRHAILNELLKLGKQNNFAKIELLQNIVLIDEDFSVQNELLTAAQKFQRKKIQIKYQKEIAIAYETS</sequence>
<dbReference type="EMBL" id="LFWA01000008">
    <property type="protein sequence ID" value="KTW29999.1"/>
    <property type="molecule type" value="Genomic_DNA"/>
</dbReference>
<accession>A0A0W4ZNQ1</accession>
<dbReference type="GeneID" id="28940461"/>
<comment type="caution">
    <text evidence="6">The sequence shown here is derived from an EMBL/GenBank/DDBJ whole genome shotgun (WGS) entry which is preliminary data.</text>
</comment>
<keyword evidence="4" id="KW-0067">ATP-binding</keyword>
<gene>
    <name evidence="6" type="ORF">T551_01943</name>
</gene>
<dbReference type="AlphaFoldDB" id="A0A0W4ZNQ1"/>
<proteinExistence type="inferred from homology"/>
<dbReference type="Proteomes" id="UP000053447">
    <property type="component" value="Unassembled WGS sequence"/>
</dbReference>
<dbReference type="PANTHER" id="PTHR43272:SF83">
    <property type="entry name" value="ACYL-COA SYNTHETASE LONG-CHAIN, ISOFORM J"/>
    <property type="match status" value="1"/>
</dbReference>
<dbReference type="PANTHER" id="PTHR43272">
    <property type="entry name" value="LONG-CHAIN-FATTY-ACID--COA LIGASE"/>
    <property type="match status" value="1"/>
</dbReference>
<evidence type="ECO:0000256" key="2">
    <source>
        <dbReference type="ARBA" id="ARBA00022598"/>
    </source>
</evidence>
<keyword evidence="2" id="KW-0436">Ligase</keyword>
<dbReference type="GO" id="GO:0005524">
    <property type="term" value="F:ATP binding"/>
    <property type="evidence" value="ECO:0007669"/>
    <property type="project" value="UniProtKB-KW"/>
</dbReference>
<keyword evidence="3" id="KW-0547">Nucleotide-binding</keyword>
<organism evidence="6 7">
    <name type="scientific">Pneumocystis jirovecii (strain RU7)</name>
    <name type="common">Human pneumocystis pneumonia agent</name>
    <dbReference type="NCBI Taxonomy" id="1408657"/>
    <lineage>
        <taxon>Eukaryota</taxon>
        <taxon>Fungi</taxon>
        <taxon>Dikarya</taxon>
        <taxon>Ascomycota</taxon>
        <taxon>Taphrinomycotina</taxon>
        <taxon>Pneumocystomycetes</taxon>
        <taxon>Pneumocystaceae</taxon>
        <taxon>Pneumocystis</taxon>
    </lineage>
</organism>